<dbReference type="Pfam" id="PF11799">
    <property type="entry name" value="IMS_C"/>
    <property type="match status" value="1"/>
</dbReference>
<comment type="cofactor">
    <cofactor evidence="2">
        <name>Mg(2+)</name>
        <dbReference type="ChEBI" id="CHEBI:18420"/>
    </cofactor>
    <text evidence="2">Binds 2 magnesium ions per subunit.</text>
</comment>
<dbReference type="Gene3D" id="1.10.150.20">
    <property type="entry name" value="5' to 3' exonuclease, C-terminal subdomain"/>
    <property type="match status" value="1"/>
</dbReference>
<keyword evidence="2" id="KW-0239">DNA-directed DNA polymerase</keyword>
<feature type="site" description="Substrate discrimination" evidence="2">
    <location>
        <position position="14"/>
    </location>
</feature>
<dbReference type="EMBL" id="LCRI01000001">
    <property type="protein sequence ID" value="KKW33313.1"/>
    <property type="molecule type" value="Genomic_DNA"/>
</dbReference>
<reference evidence="4 5" key="1">
    <citation type="journal article" date="2015" name="Nature">
        <title>rRNA introns, odd ribosomes, and small enigmatic genomes across a large radiation of phyla.</title>
        <authorList>
            <person name="Brown C.T."/>
            <person name="Hug L.A."/>
            <person name="Thomas B.C."/>
            <person name="Sharon I."/>
            <person name="Castelle C.J."/>
            <person name="Singh A."/>
            <person name="Wilkins M.J."/>
            <person name="Williams K.H."/>
            <person name="Banfield J.F."/>
        </authorList>
    </citation>
    <scope>NUCLEOTIDE SEQUENCE [LARGE SCALE GENOMIC DNA]</scope>
</reference>
<keyword evidence="2" id="KW-0460">Magnesium</keyword>
<sequence>MHRIILHIDMNSFFASVEQQANPFLRGKPIGVTGKRSSLERSVVAAASIEAKRLGVKTAMSTWEAKRICPSLLLVSGDPKKYSVITKRFNDILRKFSPLVERFSVDESFVDITEQAKDELGAIAIALEIRDQLRKICGELITASIGIAPNKFLAKLASESVKPNGLVFIRPQDAIHFLDTMNLQDACGIGPRTARHLEQLGVISFPQLRALPLDLLVREFKGFGFWLHSVARGQDRAPILATEEKAKSMGHSYTLRHDTWDPHEIRHYLLALSDRVAWRLRRDGFVANAVSVSLRYGDFGGESGEHRFSEPTDDGLTLFRIAWQLMEQWRDPLRSVRLVSIAASKLSTGSVPTSLFKKEQKFASVLPALDRLQRHYGTDAWTRASLLSTRFHERSSGFNYDHEV</sequence>
<evidence type="ECO:0000313" key="4">
    <source>
        <dbReference type="EMBL" id="KKW33313.1"/>
    </source>
</evidence>
<dbReference type="Proteomes" id="UP000034711">
    <property type="component" value="Unassembled WGS sequence"/>
</dbReference>
<dbReference type="InterPro" id="IPR001126">
    <property type="entry name" value="UmuC"/>
</dbReference>
<evidence type="ECO:0000256" key="2">
    <source>
        <dbReference type="HAMAP-Rule" id="MF_01113"/>
    </source>
</evidence>
<dbReference type="InterPro" id="IPR022880">
    <property type="entry name" value="DNApol_IV"/>
</dbReference>
<keyword evidence="2" id="KW-0515">Mutator protein</keyword>
<dbReference type="GO" id="GO:0003684">
    <property type="term" value="F:damaged DNA binding"/>
    <property type="evidence" value="ECO:0007669"/>
    <property type="project" value="InterPro"/>
</dbReference>
<gene>
    <name evidence="2" type="primary">dinB</name>
    <name evidence="4" type="ORF">UY77_C0001G0008</name>
</gene>
<dbReference type="InterPro" id="IPR043502">
    <property type="entry name" value="DNA/RNA_pol_sf"/>
</dbReference>
<dbReference type="GO" id="GO:0006261">
    <property type="term" value="P:DNA-templated DNA replication"/>
    <property type="evidence" value="ECO:0007669"/>
    <property type="project" value="UniProtKB-UniRule"/>
</dbReference>
<dbReference type="PATRIC" id="fig|1618980.3.peg.7"/>
<dbReference type="CDD" id="cd03586">
    <property type="entry name" value="PolY_Pol_IV_kappa"/>
    <property type="match status" value="1"/>
</dbReference>
<dbReference type="SUPFAM" id="SSF56672">
    <property type="entry name" value="DNA/RNA polymerases"/>
    <property type="match status" value="1"/>
</dbReference>
<dbReference type="Pfam" id="PF00817">
    <property type="entry name" value="IMS"/>
    <property type="match status" value="1"/>
</dbReference>
<dbReference type="InterPro" id="IPR050116">
    <property type="entry name" value="DNA_polymerase-Y"/>
</dbReference>
<dbReference type="GO" id="GO:0003887">
    <property type="term" value="F:DNA-directed DNA polymerase activity"/>
    <property type="evidence" value="ECO:0007669"/>
    <property type="project" value="UniProtKB-UniRule"/>
</dbReference>
<comment type="function">
    <text evidence="2">Poorly processive, error-prone DNA polymerase involved in untargeted mutagenesis. Copies undamaged DNA at stalled replication forks, which arise in vivo from mismatched or misaligned primer ends. These misaligned primers can be extended by PolIV. Exhibits no 3'-5' exonuclease (proofreading) activity. May be involved in translesional synthesis, in conjunction with the beta clamp from PolIII.</text>
</comment>
<dbReference type="NCBIfam" id="NF002677">
    <property type="entry name" value="PRK02406.1"/>
    <property type="match status" value="1"/>
</dbReference>
<keyword evidence="2" id="KW-0238">DNA-binding</keyword>
<evidence type="ECO:0000259" key="3">
    <source>
        <dbReference type="PROSITE" id="PS50173"/>
    </source>
</evidence>
<protein>
    <recommendedName>
        <fullName evidence="2">DNA polymerase IV</fullName>
        <shortName evidence="2">Pol IV</shortName>
        <ecNumber evidence="2">2.7.7.7</ecNumber>
    </recommendedName>
</protein>
<feature type="active site" evidence="2">
    <location>
        <position position="107"/>
    </location>
</feature>
<comment type="caution">
    <text evidence="4">The sequence shown here is derived from an EMBL/GenBank/DDBJ whole genome shotgun (WGS) entry which is preliminary data.</text>
</comment>
<dbReference type="InterPro" id="IPR043128">
    <property type="entry name" value="Rev_trsase/Diguanyl_cyclase"/>
</dbReference>
<comment type="subcellular location">
    <subcellularLocation>
        <location evidence="2">Cytoplasm</location>
    </subcellularLocation>
</comment>
<evidence type="ECO:0000256" key="1">
    <source>
        <dbReference type="ARBA" id="ARBA00010945"/>
    </source>
</evidence>
<dbReference type="Gene3D" id="3.40.1170.60">
    <property type="match status" value="1"/>
</dbReference>
<keyword evidence="2" id="KW-0808">Transferase</keyword>
<dbReference type="GO" id="GO:0009432">
    <property type="term" value="P:SOS response"/>
    <property type="evidence" value="ECO:0007669"/>
    <property type="project" value="TreeGrafter"/>
</dbReference>
<comment type="similarity">
    <text evidence="1 2">Belongs to the DNA polymerase type-Y family.</text>
</comment>
<keyword evidence="2" id="KW-0227">DNA damage</keyword>
<dbReference type="Gene3D" id="3.30.1490.100">
    <property type="entry name" value="DNA polymerase, Y-family, little finger domain"/>
    <property type="match status" value="1"/>
</dbReference>
<dbReference type="GO" id="GO:0005829">
    <property type="term" value="C:cytosol"/>
    <property type="evidence" value="ECO:0007669"/>
    <property type="project" value="TreeGrafter"/>
</dbReference>
<feature type="binding site" evidence="2">
    <location>
        <position position="9"/>
    </location>
    <ligand>
        <name>Mg(2+)</name>
        <dbReference type="ChEBI" id="CHEBI:18420"/>
    </ligand>
</feature>
<accession>A0A0G1XPY8</accession>
<evidence type="ECO:0000313" key="5">
    <source>
        <dbReference type="Proteomes" id="UP000034711"/>
    </source>
</evidence>
<dbReference type="PANTHER" id="PTHR11076">
    <property type="entry name" value="DNA REPAIR POLYMERASE UMUC / TRANSFERASE FAMILY MEMBER"/>
    <property type="match status" value="1"/>
</dbReference>
<keyword evidence="2" id="KW-0235">DNA replication</keyword>
<dbReference type="HAMAP" id="MF_01113">
    <property type="entry name" value="DNApol_IV"/>
    <property type="match status" value="1"/>
</dbReference>
<dbReference type="SUPFAM" id="SSF100879">
    <property type="entry name" value="Lesion bypass DNA polymerase (Y-family), little finger domain"/>
    <property type="match status" value="1"/>
</dbReference>
<dbReference type="AlphaFoldDB" id="A0A0G1XPY8"/>
<dbReference type="InterPro" id="IPR017961">
    <property type="entry name" value="DNA_pol_Y-fam_little_finger"/>
</dbReference>
<keyword evidence="2" id="KW-0963">Cytoplasm</keyword>
<dbReference type="PANTHER" id="PTHR11076:SF33">
    <property type="entry name" value="DNA POLYMERASE KAPPA"/>
    <property type="match status" value="1"/>
</dbReference>
<feature type="domain" description="UmuC" evidence="3">
    <location>
        <begin position="5"/>
        <end position="190"/>
    </location>
</feature>
<keyword evidence="2" id="KW-0234">DNA repair</keyword>
<dbReference type="GO" id="GO:0006281">
    <property type="term" value="P:DNA repair"/>
    <property type="evidence" value="ECO:0007669"/>
    <property type="project" value="UniProtKB-UniRule"/>
</dbReference>
<feature type="binding site" evidence="2">
    <location>
        <position position="106"/>
    </location>
    <ligand>
        <name>Mg(2+)</name>
        <dbReference type="ChEBI" id="CHEBI:18420"/>
    </ligand>
</feature>
<keyword evidence="2" id="KW-0548">Nucleotidyltransferase</keyword>
<dbReference type="Gene3D" id="3.30.70.270">
    <property type="match status" value="1"/>
</dbReference>
<comment type="subunit">
    <text evidence="2">Monomer.</text>
</comment>
<name>A0A0G1XPY8_9BACT</name>
<dbReference type="EC" id="2.7.7.7" evidence="2"/>
<dbReference type="PROSITE" id="PS50173">
    <property type="entry name" value="UMUC"/>
    <property type="match status" value="1"/>
</dbReference>
<keyword evidence="2" id="KW-0479">Metal-binding</keyword>
<dbReference type="InterPro" id="IPR036775">
    <property type="entry name" value="DNA_pol_Y-fam_lit_finger_sf"/>
</dbReference>
<proteinExistence type="inferred from homology"/>
<dbReference type="GO" id="GO:0000287">
    <property type="term" value="F:magnesium ion binding"/>
    <property type="evidence" value="ECO:0007669"/>
    <property type="project" value="UniProtKB-UniRule"/>
</dbReference>
<organism evidence="4 5">
    <name type="scientific">Candidatus Uhrbacteria bacterium GW2011_GWA2_53_10</name>
    <dbReference type="NCBI Taxonomy" id="1618980"/>
    <lineage>
        <taxon>Bacteria</taxon>
        <taxon>Candidatus Uhriibacteriota</taxon>
    </lineage>
</organism>
<dbReference type="GO" id="GO:0042276">
    <property type="term" value="P:error-prone translesion synthesis"/>
    <property type="evidence" value="ECO:0007669"/>
    <property type="project" value="TreeGrafter"/>
</dbReference>
<comment type="catalytic activity">
    <reaction evidence="2">
        <text>DNA(n) + a 2'-deoxyribonucleoside 5'-triphosphate = DNA(n+1) + diphosphate</text>
        <dbReference type="Rhea" id="RHEA:22508"/>
        <dbReference type="Rhea" id="RHEA-COMP:17339"/>
        <dbReference type="Rhea" id="RHEA-COMP:17340"/>
        <dbReference type="ChEBI" id="CHEBI:33019"/>
        <dbReference type="ChEBI" id="CHEBI:61560"/>
        <dbReference type="ChEBI" id="CHEBI:173112"/>
        <dbReference type="EC" id="2.7.7.7"/>
    </reaction>
</comment>